<dbReference type="EMBL" id="RBNI01023895">
    <property type="protein sequence ID" value="RUO96031.1"/>
    <property type="molecule type" value="Genomic_DNA"/>
</dbReference>
<dbReference type="Proteomes" id="UP000268093">
    <property type="component" value="Unassembled WGS sequence"/>
</dbReference>
<accession>A0A432ZZW4</accession>
<proteinExistence type="predicted"/>
<dbReference type="AlphaFoldDB" id="A0A432ZZW4"/>
<evidence type="ECO:0000313" key="1">
    <source>
        <dbReference type="EMBL" id="RUO96031.1"/>
    </source>
</evidence>
<protein>
    <submittedName>
        <fullName evidence="1">Uncharacterized protein</fullName>
    </submittedName>
</protein>
<evidence type="ECO:0000313" key="2">
    <source>
        <dbReference type="Proteomes" id="UP000268093"/>
    </source>
</evidence>
<gene>
    <name evidence="1" type="ORF">BC936DRAFT_142747</name>
</gene>
<name>A0A432ZZW4_9FUNG</name>
<keyword evidence="2" id="KW-1185">Reference proteome</keyword>
<sequence>MCTLSESVAPVFAMLNKLHSTSYVGCGDRSGYYRGMESPETLRWDETALADAYGQRRNQADSNN</sequence>
<reference evidence="1 2" key="1">
    <citation type="journal article" date="2018" name="New Phytol.">
        <title>Phylogenomics of Endogonaceae and evolution of mycorrhizas within Mucoromycota.</title>
        <authorList>
            <person name="Chang Y."/>
            <person name="Desiro A."/>
            <person name="Na H."/>
            <person name="Sandor L."/>
            <person name="Lipzen A."/>
            <person name="Clum A."/>
            <person name="Barry K."/>
            <person name="Grigoriev I.V."/>
            <person name="Martin F.M."/>
            <person name="Stajich J.E."/>
            <person name="Smith M.E."/>
            <person name="Bonito G."/>
            <person name="Spatafora J.W."/>
        </authorList>
    </citation>
    <scope>NUCLEOTIDE SEQUENCE [LARGE SCALE GENOMIC DNA]</scope>
    <source>
        <strain evidence="1 2">GMNB39</strain>
    </source>
</reference>
<comment type="caution">
    <text evidence="1">The sequence shown here is derived from an EMBL/GenBank/DDBJ whole genome shotgun (WGS) entry which is preliminary data.</text>
</comment>
<organism evidence="1 2">
    <name type="scientific">Jimgerdemannia flammicorona</name>
    <dbReference type="NCBI Taxonomy" id="994334"/>
    <lineage>
        <taxon>Eukaryota</taxon>
        <taxon>Fungi</taxon>
        <taxon>Fungi incertae sedis</taxon>
        <taxon>Mucoromycota</taxon>
        <taxon>Mucoromycotina</taxon>
        <taxon>Endogonomycetes</taxon>
        <taxon>Endogonales</taxon>
        <taxon>Endogonaceae</taxon>
        <taxon>Jimgerdemannia</taxon>
    </lineage>
</organism>